<dbReference type="InterPro" id="IPR008920">
    <property type="entry name" value="TF_FadR/GntR_C"/>
</dbReference>
<proteinExistence type="predicted"/>
<evidence type="ECO:0000313" key="6">
    <source>
        <dbReference type="Proteomes" id="UP001206128"/>
    </source>
</evidence>
<evidence type="ECO:0000259" key="4">
    <source>
        <dbReference type="PROSITE" id="PS50949"/>
    </source>
</evidence>
<reference evidence="5" key="1">
    <citation type="submission" date="2022-06" db="EMBL/GenBank/DDBJ databases">
        <title>Genomic Encyclopedia of Archaeal and Bacterial Type Strains, Phase II (KMG-II): from individual species to whole genera.</title>
        <authorList>
            <person name="Goeker M."/>
        </authorList>
    </citation>
    <scope>NUCLEOTIDE SEQUENCE</scope>
    <source>
        <strain evidence="5">DSM 43935</strain>
    </source>
</reference>
<dbReference type="InterPro" id="IPR036390">
    <property type="entry name" value="WH_DNA-bd_sf"/>
</dbReference>
<keyword evidence="2" id="KW-0238">DNA-binding</keyword>
<evidence type="ECO:0000313" key="5">
    <source>
        <dbReference type="EMBL" id="MCP2167183.1"/>
    </source>
</evidence>
<gene>
    <name evidence="5" type="ORF">LX83_004056</name>
</gene>
<dbReference type="InterPro" id="IPR036388">
    <property type="entry name" value="WH-like_DNA-bd_sf"/>
</dbReference>
<protein>
    <submittedName>
        <fullName evidence="5">Transcriptional regulator, GntR family</fullName>
    </submittedName>
</protein>
<dbReference type="SUPFAM" id="SSF48008">
    <property type="entry name" value="GntR ligand-binding domain-like"/>
    <property type="match status" value="1"/>
</dbReference>
<comment type="caution">
    <text evidence="5">The sequence shown here is derived from an EMBL/GenBank/DDBJ whole genome shotgun (WGS) entry which is preliminary data.</text>
</comment>
<dbReference type="RefSeq" id="WP_253773809.1">
    <property type="nucleotide sequence ID" value="NZ_JAMTCK010000009.1"/>
</dbReference>
<dbReference type="InterPro" id="IPR000524">
    <property type="entry name" value="Tscrpt_reg_HTH_GntR"/>
</dbReference>
<keyword evidence="6" id="KW-1185">Reference proteome</keyword>
<evidence type="ECO:0000256" key="2">
    <source>
        <dbReference type="ARBA" id="ARBA00023125"/>
    </source>
</evidence>
<dbReference type="SMART" id="SM00895">
    <property type="entry name" value="FCD"/>
    <property type="match status" value="1"/>
</dbReference>
<accession>A0AAE3KM50</accession>
<evidence type="ECO:0000256" key="1">
    <source>
        <dbReference type="ARBA" id="ARBA00023015"/>
    </source>
</evidence>
<dbReference type="EMBL" id="JAMTCK010000009">
    <property type="protein sequence ID" value="MCP2167183.1"/>
    <property type="molecule type" value="Genomic_DNA"/>
</dbReference>
<dbReference type="Proteomes" id="UP001206128">
    <property type="component" value="Unassembled WGS sequence"/>
</dbReference>
<dbReference type="GO" id="GO:0003700">
    <property type="term" value="F:DNA-binding transcription factor activity"/>
    <property type="evidence" value="ECO:0007669"/>
    <property type="project" value="InterPro"/>
</dbReference>
<dbReference type="SUPFAM" id="SSF46785">
    <property type="entry name" value="Winged helix' DNA-binding domain"/>
    <property type="match status" value="1"/>
</dbReference>
<dbReference type="AlphaFoldDB" id="A0AAE3KM50"/>
<dbReference type="InterPro" id="IPR011711">
    <property type="entry name" value="GntR_C"/>
</dbReference>
<dbReference type="PANTHER" id="PTHR43537">
    <property type="entry name" value="TRANSCRIPTIONAL REGULATOR, GNTR FAMILY"/>
    <property type="match status" value="1"/>
</dbReference>
<dbReference type="Gene3D" id="1.10.10.10">
    <property type="entry name" value="Winged helix-like DNA-binding domain superfamily/Winged helix DNA-binding domain"/>
    <property type="match status" value="1"/>
</dbReference>
<name>A0AAE3KM50_9PSEU</name>
<organism evidence="5 6">
    <name type="scientific">Goodfellowiella coeruleoviolacea</name>
    <dbReference type="NCBI Taxonomy" id="334858"/>
    <lineage>
        <taxon>Bacteria</taxon>
        <taxon>Bacillati</taxon>
        <taxon>Actinomycetota</taxon>
        <taxon>Actinomycetes</taxon>
        <taxon>Pseudonocardiales</taxon>
        <taxon>Pseudonocardiaceae</taxon>
        <taxon>Goodfellowiella</taxon>
    </lineage>
</organism>
<dbReference type="Pfam" id="PF00392">
    <property type="entry name" value="GntR"/>
    <property type="match status" value="1"/>
</dbReference>
<keyword evidence="3" id="KW-0804">Transcription</keyword>
<evidence type="ECO:0000256" key="3">
    <source>
        <dbReference type="ARBA" id="ARBA00023163"/>
    </source>
</evidence>
<dbReference type="CDD" id="cd07377">
    <property type="entry name" value="WHTH_GntR"/>
    <property type="match status" value="1"/>
</dbReference>
<dbReference type="Gene3D" id="1.20.120.530">
    <property type="entry name" value="GntR ligand-binding domain-like"/>
    <property type="match status" value="1"/>
</dbReference>
<feature type="domain" description="HTH gntR-type" evidence="4">
    <location>
        <begin position="20"/>
        <end position="87"/>
    </location>
</feature>
<sequence length="234" mass="25519">MGDADRLSELGTATVALSRTVLVDGAYDALMSLIMDRDLRPGTPLRIDAIARDWGVSPTPIREALAKLESTGLVVRVPHKGYAVAPMLTEEEFVELMAARLLIEPYNARTACQRDAAGTAVGLREWHARMAEAARVNDSENFRHYLKADSSFHDVIARAAGNRFLNRAIDPMAAHVQRFRRFSGSRVSDADEALAEHQAILTAFEQGDPEVAAAAMEAHLRGVAERATHTTTDG</sequence>
<dbReference type="PANTHER" id="PTHR43537:SF5">
    <property type="entry name" value="UXU OPERON TRANSCRIPTIONAL REGULATOR"/>
    <property type="match status" value="1"/>
</dbReference>
<dbReference type="SMART" id="SM00345">
    <property type="entry name" value="HTH_GNTR"/>
    <property type="match status" value="1"/>
</dbReference>
<keyword evidence="1" id="KW-0805">Transcription regulation</keyword>
<dbReference type="Pfam" id="PF07729">
    <property type="entry name" value="FCD"/>
    <property type="match status" value="1"/>
</dbReference>
<dbReference type="GO" id="GO:0003677">
    <property type="term" value="F:DNA binding"/>
    <property type="evidence" value="ECO:0007669"/>
    <property type="project" value="UniProtKB-KW"/>
</dbReference>
<dbReference type="PROSITE" id="PS50949">
    <property type="entry name" value="HTH_GNTR"/>
    <property type="match status" value="1"/>
</dbReference>